<reference evidence="2" key="1">
    <citation type="journal article" date="2011" name="Nat. Commun.">
        <title>Effector diversification within compartments of the Leptosphaeria maculans genome affected by Repeat-Induced Point mutations.</title>
        <authorList>
            <person name="Rouxel T."/>
            <person name="Grandaubert J."/>
            <person name="Hane J.K."/>
            <person name="Hoede C."/>
            <person name="van de Wouw A.P."/>
            <person name="Couloux A."/>
            <person name="Dominguez V."/>
            <person name="Anthouard V."/>
            <person name="Bally P."/>
            <person name="Bourras S."/>
            <person name="Cozijnsen A.J."/>
            <person name="Ciuffetti L.M."/>
            <person name="Degrave A."/>
            <person name="Dilmaghani A."/>
            <person name="Duret L."/>
            <person name="Fudal I."/>
            <person name="Goodwin S.B."/>
            <person name="Gout L."/>
            <person name="Glaser N."/>
            <person name="Linglin J."/>
            <person name="Kema G.H.J."/>
            <person name="Lapalu N."/>
            <person name="Lawrence C.B."/>
            <person name="May K."/>
            <person name="Meyer M."/>
            <person name="Ollivier B."/>
            <person name="Poulain J."/>
            <person name="Schoch C.L."/>
            <person name="Simon A."/>
            <person name="Spatafora J.W."/>
            <person name="Stachowiak A."/>
            <person name="Turgeon B.G."/>
            <person name="Tyler B.M."/>
            <person name="Vincent D."/>
            <person name="Weissenbach J."/>
            <person name="Amselem J."/>
            <person name="Quesneville H."/>
            <person name="Oliver R.P."/>
            <person name="Wincker P."/>
            <person name="Balesdent M.-H."/>
            <person name="Howlett B.J."/>
        </authorList>
    </citation>
    <scope>NUCLEOTIDE SEQUENCE [LARGE SCALE GENOMIC DNA]</scope>
    <source>
        <strain evidence="2">JN3 / isolate v23.1.3 / race Av1-4-5-6-7-8</strain>
    </source>
</reference>
<dbReference type="HOGENOM" id="CLU_3207769_0_0_1"/>
<dbReference type="Proteomes" id="UP000002668">
    <property type="component" value="Genome"/>
</dbReference>
<dbReference type="AlphaFoldDB" id="E4ZUJ9"/>
<dbReference type="InParanoid" id="E4ZUJ9"/>
<organism evidence="2">
    <name type="scientific">Leptosphaeria maculans (strain JN3 / isolate v23.1.3 / race Av1-4-5-6-7-8)</name>
    <name type="common">Blackleg fungus</name>
    <name type="synonym">Phoma lingam</name>
    <dbReference type="NCBI Taxonomy" id="985895"/>
    <lineage>
        <taxon>Eukaryota</taxon>
        <taxon>Fungi</taxon>
        <taxon>Dikarya</taxon>
        <taxon>Ascomycota</taxon>
        <taxon>Pezizomycotina</taxon>
        <taxon>Dothideomycetes</taxon>
        <taxon>Pleosporomycetidae</taxon>
        <taxon>Pleosporales</taxon>
        <taxon>Pleosporineae</taxon>
        <taxon>Leptosphaeriaceae</taxon>
        <taxon>Plenodomus</taxon>
        <taxon>Plenodomus lingam/Leptosphaeria maculans species complex</taxon>
    </lineage>
</organism>
<sequence length="45" mass="5033">MYTAPPSPTRLPSHQPPSAFSAMREVWQVDLVARGDRSSLIAHRD</sequence>
<keyword evidence="2" id="KW-1185">Reference proteome</keyword>
<name>E4ZUJ9_LEPMJ</name>
<gene>
    <name evidence="1" type="ORF">LEMA_P114930.1</name>
</gene>
<dbReference type="EMBL" id="FP929126">
    <property type="protein sequence ID" value="CBX95078.1"/>
    <property type="molecule type" value="Genomic_DNA"/>
</dbReference>
<accession>E4ZUJ9</accession>
<evidence type="ECO:0000313" key="1">
    <source>
        <dbReference type="EMBL" id="CBX95078.1"/>
    </source>
</evidence>
<protein>
    <submittedName>
        <fullName evidence="1">Predicted protein</fullName>
    </submittedName>
</protein>
<proteinExistence type="predicted"/>
<dbReference type="VEuPathDB" id="FungiDB:LEMA_P114930.1"/>
<evidence type="ECO:0000313" key="2">
    <source>
        <dbReference type="Proteomes" id="UP000002668"/>
    </source>
</evidence>